<evidence type="ECO:0000256" key="2">
    <source>
        <dbReference type="ARBA" id="ARBA00004651"/>
    </source>
</evidence>
<dbReference type="PANTHER" id="PTHR43470">
    <property type="entry name" value="PHOSPHATE TRANSPORT SYSTEM PERMEASE PROTEIN PSTA-RELATED"/>
    <property type="match status" value="1"/>
</dbReference>
<gene>
    <name evidence="12" type="primary">pstA</name>
    <name evidence="12" type="ordered locus">BLASA_4536</name>
</gene>
<keyword evidence="13" id="KW-1185">Reference proteome</keyword>
<reference evidence="12 13" key="1">
    <citation type="journal article" date="2012" name="J. Bacteriol.">
        <title>Genome Sequence of Blastococcus saxobsidens DD2, a Stone-Inhabiting Bacterium.</title>
        <authorList>
            <person name="Chouaia B."/>
            <person name="Crotti E."/>
            <person name="Brusetti L."/>
            <person name="Daffonchio D."/>
            <person name="Essoussi I."/>
            <person name="Nouioui I."/>
            <person name="Sbissi I."/>
            <person name="Ghodhbane-Gtari F."/>
            <person name="Gtari M."/>
            <person name="Vacherie B."/>
            <person name="Barbe V."/>
            <person name="Medigue C."/>
            <person name="Gury J."/>
            <person name="Pujic P."/>
            <person name="Normand P."/>
        </authorList>
    </citation>
    <scope>NUCLEOTIDE SEQUENCE [LARGE SCALE GENOMIC DNA]</scope>
    <source>
        <strain evidence="12 13">DD2</strain>
    </source>
</reference>
<keyword evidence="7 9" id="KW-1133">Transmembrane helix</keyword>
<keyword evidence="6 9" id="KW-0812">Transmembrane</keyword>
<evidence type="ECO:0000256" key="10">
    <source>
        <dbReference type="SAM" id="MobiDB-lite"/>
    </source>
</evidence>
<keyword evidence="4" id="KW-0813">Transport</keyword>
<keyword evidence="8 9" id="KW-0472">Membrane</keyword>
<name>H6RQH2_BLASD</name>
<feature type="domain" description="ABC transmembrane type-1" evidence="11">
    <location>
        <begin position="83"/>
        <end position="290"/>
    </location>
</feature>
<dbReference type="AlphaFoldDB" id="H6RQH2"/>
<dbReference type="eggNOG" id="COG0581">
    <property type="taxonomic scope" value="Bacteria"/>
</dbReference>
<feature type="region of interest" description="Disordered" evidence="10">
    <location>
        <begin position="1"/>
        <end position="22"/>
    </location>
</feature>
<dbReference type="SUPFAM" id="SSF161098">
    <property type="entry name" value="MetI-like"/>
    <property type="match status" value="1"/>
</dbReference>
<dbReference type="NCBIfam" id="TIGR00974">
    <property type="entry name" value="3a0107s02c"/>
    <property type="match status" value="1"/>
</dbReference>
<evidence type="ECO:0000256" key="4">
    <source>
        <dbReference type="ARBA" id="ARBA00022448"/>
    </source>
</evidence>
<dbReference type="STRING" id="1146883.BLASA_4536"/>
<dbReference type="GO" id="GO:0035435">
    <property type="term" value="P:phosphate ion transmembrane transport"/>
    <property type="evidence" value="ECO:0007669"/>
    <property type="project" value="InterPro"/>
</dbReference>
<dbReference type="InterPro" id="IPR005672">
    <property type="entry name" value="Phosphate_PstA"/>
</dbReference>
<feature type="transmembrane region" description="Helical" evidence="9">
    <location>
        <begin position="32"/>
        <end position="57"/>
    </location>
</feature>
<sequence length="301" mass="32886">MTATATPPAVLPDDAPSLQPETRSPKEWTFRAVLFACLATAMVFLLVLIVFLVQRGWPRIDSRLWLNMPSSINPELAGALSAIAGTLWVMALVFLIAVPLGVMTAIYLEEYANPLSRVNRLIELNIQNLAAVPSIVYGILGLGIIARQLQVGFTIMTASLTLSLLILPVLIIASREAIRAVPNSIRQGSLALGATKWQTIWRQVLPQAVPGIATGSIVSLSRAIGEAAPLLLLGGVTFVTFVPESVFDRYTVLPIQIFNWTSEPREEFRILASATIVVLLVLLLSMNSLAIWIRNRYGKRH</sequence>
<dbReference type="OrthoDB" id="9785113at2"/>
<comment type="similarity">
    <text evidence="3 9">Belongs to the binding-protein-dependent transport system permease family. CysTW subfamily.</text>
</comment>
<evidence type="ECO:0000256" key="8">
    <source>
        <dbReference type="ARBA" id="ARBA00023136"/>
    </source>
</evidence>
<dbReference type="KEGG" id="bsd:BLASA_4536"/>
<protein>
    <recommendedName>
        <fullName evidence="9">Phosphate transport system permease protein PstA</fullName>
    </recommendedName>
</protein>
<dbReference type="EMBL" id="FO117623">
    <property type="protein sequence ID" value="CCG05340.1"/>
    <property type="molecule type" value="Genomic_DNA"/>
</dbReference>
<dbReference type="PROSITE" id="PS50928">
    <property type="entry name" value="ABC_TM1"/>
    <property type="match status" value="1"/>
</dbReference>
<proteinExistence type="inferred from homology"/>
<evidence type="ECO:0000259" key="11">
    <source>
        <dbReference type="PROSITE" id="PS50928"/>
    </source>
</evidence>
<keyword evidence="5 9" id="KW-1003">Cell membrane</keyword>
<feature type="transmembrane region" description="Helical" evidence="9">
    <location>
        <begin position="152"/>
        <end position="173"/>
    </location>
</feature>
<dbReference type="HOGENOM" id="CLU_033621_2_1_11"/>
<dbReference type="GO" id="GO:0005315">
    <property type="term" value="F:phosphate transmembrane transporter activity"/>
    <property type="evidence" value="ECO:0007669"/>
    <property type="project" value="InterPro"/>
</dbReference>
<accession>H6RQH2</accession>
<dbReference type="RefSeq" id="WP_014378207.1">
    <property type="nucleotide sequence ID" value="NC_016943.1"/>
</dbReference>
<evidence type="ECO:0000256" key="9">
    <source>
        <dbReference type="RuleBase" id="RU363043"/>
    </source>
</evidence>
<dbReference type="GO" id="GO:0005886">
    <property type="term" value="C:plasma membrane"/>
    <property type="evidence" value="ECO:0007669"/>
    <property type="project" value="UniProtKB-SubCell"/>
</dbReference>
<dbReference type="CDD" id="cd06261">
    <property type="entry name" value="TM_PBP2"/>
    <property type="match status" value="1"/>
</dbReference>
<dbReference type="Proteomes" id="UP000007517">
    <property type="component" value="Chromosome"/>
</dbReference>
<feature type="transmembrane region" description="Helical" evidence="9">
    <location>
        <begin position="230"/>
        <end position="250"/>
    </location>
</feature>
<evidence type="ECO:0000313" key="12">
    <source>
        <dbReference type="EMBL" id="CCG05340.1"/>
    </source>
</evidence>
<evidence type="ECO:0000256" key="5">
    <source>
        <dbReference type="ARBA" id="ARBA00022475"/>
    </source>
</evidence>
<evidence type="ECO:0000256" key="1">
    <source>
        <dbReference type="ARBA" id="ARBA00003510"/>
    </source>
</evidence>
<dbReference type="InterPro" id="IPR035906">
    <property type="entry name" value="MetI-like_sf"/>
</dbReference>
<comment type="subcellular location">
    <subcellularLocation>
        <location evidence="2 9">Cell membrane</location>
        <topology evidence="2 9">Multi-pass membrane protein</topology>
    </subcellularLocation>
</comment>
<evidence type="ECO:0000256" key="7">
    <source>
        <dbReference type="ARBA" id="ARBA00022989"/>
    </source>
</evidence>
<reference evidence="13" key="2">
    <citation type="submission" date="2012-02" db="EMBL/GenBank/DDBJ databases">
        <title>Complete genome sequence of Blastococcus saxobsidens strain DD2.</title>
        <authorList>
            <person name="Genoscope."/>
        </authorList>
    </citation>
    <scope>NUCLEOTIDE SEQUENCE [LARGE SCALE GENOMIC DNA]</scope>
    <source>
        <strain evidence="13">DD2</strain>
    </source>
</reference>
<evidence type="ECO:0000256" key="6">
    <source>
        <dbReference type="ARBA" id="ARBA00022692"/>
    </source>
</evidence>
<feature type="transmembrane region" description="Helical" evidence="9">
    <location>
        <begin position="270"/>
        <end position="293"/>
    </location>
</feature>
<dbReference type="Gene3D" id="1.10.3720.10">
    <property type="entry name" value="MetI-like"/>
    <property type="match status" value="1"/>
</dbReference>
<dbReference type="InterPro" id="IPR000515">
    <property type="entry name" value="MetI-like"/>
</dbReference>
<evidence type="ECO:0000313" key="13">
    <source>
        <dbReference type="Proteomes" id="UP000007517"/>
    </source>
</evidence>
<evidence type="ECO:0000256" key="3">
    <source>
        <dbReference type="ARBA" id="ARBA00007069"/>
    </source>
</evidence>
<dbReference type="Pfam" id="PF00528">
    <property type="entry name" value="BPD_transp_1"/>
    <property type="match status" value="1"/>
</dbReference>
<comment type="function">
    <text evidence="1">Part of the binding-protein-dependent transport system for phosphate; probably responsible for the translocation of the substrate across the membrane.</text>
</comment>
<feature type="transmembrane region" description="Helical" evidence="9">
    <location>
        <begin position="77"/>
        <end position="108"/>
    </location>
</feature>
<organism evidence="12 13">
    <name type="scientific">Blastococcus saxobsidens (strain DD2)</name>
    <dbReference type="NCBI Taxonomy" id="1146883"/>
    <lineage>
        <taxon>Bacteria</taxon>
        <taxon>Bacillati</taxon>
        <taxon>Actinomycetota</taxon>
        <taxon>Actinomycetes</taxon>
        <taxon>Geodermatophilales</taxon>
        <taxon>Geodermatophilaceae</taxon>
        <taxon>Blastococcus</taxon>
    </lineage>
</organism>
<feature type="transmembrane region" description="Helical" evidence="9">
    <location>
        <begin position="129"/>
        <end position="146"/>
    </location>
</feature>
<dbReference type="PANTHER" id="PTHR43470:SF5">
    <property type="entry name" value="PHOSPHATE TRANSPORT SYSTEM PERMEASE PROTEIN PSTA"/>
    <property type="match status" value="1"/>
</dbReference>